<evidence type="ECO:0000313" key="16">
    <source>
        <dbReference type="EMBL" id="RMA79029.1"/>
    </source>
</evidence>
<evidence type="ECO:0000256" key="10">
    <source>
        <dbReference type="ARBA" id="ARBA00022842"/>
    </source>
</evidence>
<evidence type="ECO:0000256" key="12">
    <source>
        <dbReference type="ARBA" id="ARBA00023317"/>
    </source>
</evidence>
<dbReference type="PANTHER" id="PTHR11817">
    <property type="entry name" value="PYRUVATE KINASE"/>
    <property type="match status" value="1"/>
</dbReference>
<dbReference type="SUPFAM" id="SSF52935">
    <property type="entry name" value="PK C-terminal domain-like"/>
    <property type="match status" value="1"/>
</dbReference>
<sequence length="474" mass="53338">MKIFNQRRTKIVATIGPSSNNHDTLKSLIEAGVTTVRVNFSHGNEETHKSVYDLARKVSQELDFPISLMLDTKGPEIRVGKLENDACQIQKNSIISIKTDPKLHKKYIGNSKEITVSYRMDNDVKVGNRILLDDGKLVTVVKEVKDKEIIVEAKNTHLLKSNKRVNIPGVKFSMPFLSAKDKEDIIWGINYKIDYIAASFVNSAKDVKEIRNLLKKYGGEGIQICSKIESQAAIENIDEIIEASDSIMIARGDLGLEIPYYDVPYYQKKIIRKCRLLGKETIVATQMLDSMEKSPLPTRAEVTDVYYAVELGADATMLSGESAAGQYPVEAVKTMANIAQRAEKEYFSELFYSHQLEEVPKTSSSRSKIAYEVAKKLFRGDFKYAVVLSHTGALLKEVAKYRPNALVVGIVHYDNLVYSFGITNGVYVEQHSEAVRQIIKLDHDNARKALEKFDIQPGDKYIVVDSLNITEHTY</sequence>
<feature type="domain" description="Pyruvate kinase barrel" evidence="15">
    <location>
        <begin position="7"/>
        <end position="332"/>
    </location>
</feature>
<dbReference type="GO" id="GO:0005524">
    <property type="term" value="F:ATP binding"/>
    <property type="evidence" value="ECO:0007669"/>
    <property type="project" value="UniProtKB-KW"/>
</dbReference>
<dbReference type="Gene3D" id="2.40.33.10">
    <property type="entry name" value="PK beta-barrel domain-like"/>
    <property type="match status" value="1"/>
</dbReference>
<keyword evidence="7" id="KW-0547">Nucleotide-binding</keyword>
<evidence type="ECO:0000256" key="4">
    <source>
        <dbReference type="ARBA" id="ARBA00012142"/>
    </source>
</evidence>
<dbReference type="EC" id="2.7.1.40" evidence="4 13"/>
<evidence type="ECO:0000256" key="2">
    <source>
        <dbReference type="ARBA" id="ARBA00004997"/>
    </source>
</evidence>
<keyword evidence="11 14" id="KW-0324">Glycolysis</keyword>
<dbReference type="InterPro" id="IPR001697">
    <property type="entry name" value="Pyr_Knase"/>
</dbReference>
<protein>
    <recommendedName>
        <fullName evidence="4 13">Pyruvate kinase</fullName>
        <ecNumber evidence="4 13">2.7.1.40</ecNumber>
    </recommendedName>
</protein>
<evidence type="ECO:0000313" key="17">
    <source>
        <dbReference type="Proteomes" id="UP000267246"/>
    </source>
</evidence>
<evidence type="ECO:0000256" key="11">
    <source>
        <dbReference type="ARBA" id="ARBA00023152"/>
    </source>
</evidence>
<keyword evidence="9" id="KW-0067">ATP-binding</keyword>
<dbReference type="FunFam" id="2.40.33.10:FF:000001">
    <property type="entry name" value="Pyruvate kinase"/>
    <property type="match status" value="1"/>
</dbReference>
<dbReference type="NCBIfam" id="NF004491">
    <property type="entry name" value="PRK05826.1"/>
    <property type="match status" value="1"/>
</dbReference>
<evidence type="ECO:0000256" key="6">
    <source>
        <dbReference type="ARBA" id="ARBA00022723"/>
    </source>
</evidence>
<dbReference type="OrthoDB" id="9812123at2"/>
<keyword evidence="5 14" id="KW-0808">Transferase</keyword>
<gene>
    <name evidence="16" type="ORF">JN00_0073</name>
</gene>
<comment type="cofactor">
    <cofactor evidence="1">
        <name>K(+)</name>
        <dbReference type="ChEBI" id="CHEBI:29103"/>
    </cofactor>
</comment>
<keyword evidence="17" id="KW-1185">Reference proteome</keyword>
<dbReference type="GO" id="GO:0030955">
    <property type="term" value="F:potassium ion binding"/>
    <property type="evidence" value="ECO:0007669"/>
    <property type="project" value="UniProtKB-UniRule"/>
</dbReference>
<comment type="caution">
    <text evidence="16">The sequence shown here is derived from an EMBL/GenBank/DDBJ whole genome shotgun (WGS) entry which is preliminary data.</text>
</comment>
<evidence type="ECO:0000256" key="5">
    <source>
        <dbReference type="ARBA" id="ARBA00022679"/>
    </source>
</evidence>
<evidence type="ECO:0000259" key="15">
    <source>
        <dbReference type="Pfam" id="PF00224"/>
    </source>
</evidence>
<dbReference type="InterPro" id="IPR015806">
    <property type="entry name" value="Pyrv_Knase_insert_dom_sf"/>
</dbReference>
<evidence type="ECO:0000256" key="3">
    <source>
        <dbReference type="ARBA" id="ARBA00008663"/>
    </source>
</evidence>
<dbReference type="GO" id="GO:0004743">
    <property type="term" value="F:pyruvate kinase activity"/>
    <property type="evidence" value="ECO:0007669"/>
    <property type="project" value="UniProtKB-UniRule"/>
</dbReference>
<dbReference type="PRINTS" id="PR01050">
    <property type="entry name" value="PYRUVTKNASE"/>
</dbReference>
<name>A0A3M0A676_9BACT</name>
<dbReference type="SUPFAM" id="SSF50800">
    <property type="entry name" value="PK beta-barrel domain-like"/>
    <property type="match status" value="1"/>
</dbReference>
<keyword evidence="6" id="KW-0479">Metal-binding</keyword>
<organism evidence="16 17">
    <name type="scientific">Metamycoplasma subdolum</name>
    <dbReference type="NCBI Taxonomy" id="92407"/>
    <lineage>
        <taxon>Bacteria</taxon>
        <taxon>Bacillati</taxon>
        <taxon>Mycoplasmatota</taxon>
        <taxon>Mycoplasmoidales</taxon>
        <taxon>Metamycoplasmataceae</taxon>
        <taxon>Metamycoplasma</taxon>
    </lineage>
</organism>
<comment type="pathway">
    <text evidence="2 14">Carbohydrate degradation; glycolysis; pyruvate from D-glyceraldehyde 3-phosphate: step 5/5.</text>
</comment>
<dbReference type="Proteomes" id="UP000267246">
    <property type="component" value="Unassembled WGS sequence"/>
</dbReference>
<evidence type="ECO:0000256" key="13">
    <source>
        <dbReference type="NCBIfam" id="TIGR01064"/>
    </source>
</evidence>
<accession>A0A3M0A676</accession>
<dbReference type="Gene3D" id="3.40.1380.20">
    <property type="entry name" value="Pyruvate kinase, C-terminal domain"/>
    <property type="match status" value="1"/>
</dbReference>
<keyword evidence="10 14" id="KW-0460">Magnesium</keyword>
<dbReference type="GO" id="GO:0000287">
    <property type="term" value="F:magnesium ion binding"/>
    <property type="evidence" value="ECO:0007669"/>
    <property type="project" value="UniProtKB-UniRule"/>
</dbReference>
<dbReference type="EMBL" id="REFI01000005">
    <property type="protein sequence ID" value="RMA79029.1"/>
    <property type="molecule type" value="Genomic_DNA"/>
</dbReference>
<dbReference type="Gene3D" id="3.20.20.60">
    <property type="entry name" value="Phosphoenolpyruvate-binding domains"/>
    <property type="match status" value="1"/>
</dbReference>
<keyword evidence="12 16" id="KW-0670">Pyruvate</keyword>
<reference evidence="16 17" key="1">
    <citation type="submission" date="2018-10" db="EMBL/GenBank/DDBJ databases">
        <title>Genomic Encyclopedia of Archaeal and Bacterial Type Strains, Phase II (KMG-II): from individual species to whole genera.</title>
        <authorList>
            <person name="Goeker M."/>
        </authorList>
    </citation>
    <scope>NUCLEOTIDE SEQUENCE [LARGE SCALE GENOMIC DNA]</scope>
    <source>
        <strain evidence="16 17">ATCC 29870</strain>
    </source>
</reference>
<dbReference type="RefSeq" id="WP_121940571.1">
    <property type="nucleotide sequence ID" value="NZ_CP137846.1"/>
</dbReference>
<dbReference type="Pfam" id="PF00224">
    <property type="entry name" value="PK"/>
    <property type="match status" value="1"/>
</dbReference>
<evidence type="ECO:0000256" key="8">
    <source>
        <dbReference type="ARBA" id="ARBA00022777"/>
    </source>
</evidence>
<dbReference type="NCBIfam" id="TIGR01064">
    <property type="entry name" value="pyruv_kin"/>
    <property type="match status" value="1"/>
</dbReference>
<comment type="catalytic activity">
    <reaction evidence="14">
        <text>pyruvate + ATP = phosphoenolpyruvate + ADP + H(+)</text>
        <dbReference type="Rhea" id="RHEA:18157"/>
        <dbReference type="ChEBI" id="CHEBI:15361"/>
        <dbReference type="ChEBI" id="CHEBI:15378"/>
        <dbReference type="ChEBI" id="CHEBI:30616"/>
        <dbReference type="ChEBI" id="CHEBI:58702"/>
        <dbReference type="ChEBI" id="CHEBI:456216"/>
        <dbReference type="EC" id="2.7.1.40"/>
    </reaction>
</comment>
<dbReference type="SUPFAM" id="SSF51621">
    <property type="entry name" value="Phosphoenolpyruvate/pyruvate domain"/>
    <property type="match status" value="1"/>
</dbReference>
<dbReference type="InterPro" id="IPR015813">
    <property type="entry name" value="Pyrv/PenolPyrv_kinase-like_dom"/>
</dbReference>
<keyword evidence="8 14" id="KW-0418">Kinase</keyword>
<evidence type="ECO:0000256" key="9">
    <source>
        <dbReference type="ARBA" id="ARBA00022840"/>
    </source>
</evidence>
<evidence type="ECO:0000256" key="7">
    <source>
        <dbReference type="ARBA" id="ARBA00022741"/>
    </source>
</evidence>
<dbReference type="InterPro" id="IPR015793">
    <property type="entry name" value="Pyrv_Knase_brl"/>
</dbReference>
<proteinExistence type="inferred from homology"/>
<dbReference type="InterPro" id="IPR040442">
    <property type="entry name" value="Pyrv_kinase-like_dom_sf"/>
</dbReference>
<evidence type="ECO:0000256" key="14">
    <source>
        <dbReference type="RuleBase" id="RU000504"/>
    </source>
</evidence>
<dbReference type="InterPro" id="IPR011037">
    <property type="entry name" value="Pyrv_Knase-like_insert_dom_sf"/>
</dbReference>
<dbReference type="GO" id="GO:0016301">
    <property type="term" value="F:kinase activity"/>
    <property type="evidence" value="ECO:0007669"/>
    <property type="project" value="UniProtKB-KW"/>
</dbReference>
<dbReference type="InterPro" id="IPR036918">
    <property type="entry name" value="Pyrv_Knase_C_sf"/>
</dbReference>
<dbReference type="AlphaFoldDB" id="A0A3M0A676"/>
<dbReference type="UniPathway" id="UPA00109">
    <property type="reaction ID" value="UER00188"/>
</dbReference>
<evidence type="ECO:0000256" key="1">
    <source>
        <dbReference type="ARBA" id="ARBA00001958"/>
    </source>
</evidence>
<comment type="similarity">
    <text evidence="3 14">Belongs to the pyruvate kinase family.</text>
</comment>